<dbReference type="PANTHER" id="PTHR30203:SF24">
    <property type="entry name" value="BLR4935 PROTEIN"/>
    <property type="match status" value="1"/>
</dbReference>
<name>A0A1B1YSI8_9GAMM</name>
<dbReference type="EMBL" id="CP014671">
    <property type="protein sequence ID" value="ANX03850.1"/>
    <property type="molecule type" value="Genomic_DNA"/>
</dbReference>
<accession>A0A1B1YSI8</accession>
<dbReference type="OrthoDB" id="5607838at2"/>
<dbReference type="Gene3D" id="1.20.1600.10">
    <property type="entry name" value="Outer membrane efflux proteins (OEP)"/>
    <property type="match status" value="1"/>
</dbReference>
<dbReference type="InParanoid" id="A0A1B1YSI8"/>
<keyword evidence="2" id="KW-1185">Reference proteome</keyword>
<evidence type="ECO:0000313" key="1">
    <source>
        <dbReference type="EMBL" id="ANX03850.1"/>
    </source>
</evidence>
<dbReference type="Proteomes" id="UP000092952">
    <property type="component" value="Chromosome"/>
</dbReference>
<evidence type="ECO:0000313" key="2">
    <source>
        <dbReference type="Proteomes" id="UP000092952"/>
    </source>
</evidence>
<proteinExistence type="predicted"/>
<dbReference type="AlphaFoldDB" id="A0A1B1YSI8"/>
<dbReference type="InterPro" id="IPR010131">
    <property type="entry name" value="MdtP/NodT-like"/>
</dbReference>
<dbReference type="PANTHER" id="PTHR30203">
    <property type="entry name" value="OUTER MEMBRANE CATION EFFLUX PROTEIN"/>
    <property type="match status" value="1"/>
</dbReference>
<sequence length="424" mass="45757">MSLPISPAGRFGRGAALALMAGFAGLAGAEPLSFLRALDLAVGETPALRADAAQLDAARHAVLPAGQLPDPKLALGLDNLPINGPDRYRVSDDFMTMRRVGLRQEFPNRAKRQARVAVAEGEVAVAAAQTAITRQQVQQETALAWIARHTVEQQLTRIDALRAENRLFDAAVRARLSGGGGAAADSVAPRQEAAAIDNLQDRLEARRAQAIAQLARWIGDAARESLAGTVPDWPIDRDALLHRLHAHPDVALLGARETVVQAAIAQAQAAKKSDWALALAYQQRGPQFSDMAMVEVSFDLPLFTARRQDPTIAARRAQRDALDAQREATLREHAAELDADLAEYRRLDKALARQNRVLLPLAAEKIALASAAWRGGRGSLADLVAARRERIAAELEVIALEGKRQQVAARLHYAYTDTVPGELP</sequence>
<dbReference type="STRING" id="1810504.PG2T_06340"/>
<organism evidence="1 2">
    <name type="scientific">Immundisolibacter cernigliae</name>
    <dbReference type="NCBI Taxonomy" id="1810504"/>
    <lineage>
        <taxon>Bacteria</taxon>
        <taxon>Pseudomonadati</taxon>
        <taxon>Pseudomonadota</taxon>
        <taxon>Gammaproteobacteria</taxon>
        <taxon>Immundisolibacterales</taxon>
        <taxon>Immundisolibacteraceae</taxon>
        <taxon>Immundisolibacter</taxon>
    </lineage>
</organism>
<dbReference type="SUPFAM" id="SSF56954">
    <property type="entry name" value="Outer membrane efflux proteins (OEP)"/>
    <property type="match status" value="1"/>
</dbReference>
<gene>
    <name evidence="1" type="ORF">PG2T_06340</name>
</gene>
<protein>
    <recommendedName>
        <fullName evidence="3">Transporter</fullName>
    </recommendedName>
</protein>
<reference evidence="2" key="1">
    <citation type="submission" date="2016-03" db="EMBL/GenBank/DDBJ databases">
        <title>Complete genome sequence of Solimmundus cernigliae, representing a novel lineage of polycyclic aromatic hydrocarbon degraders within the Gammaproteobacteria.</title>
        <authorList>
            <person name="Singleton D.R."/>
            <person name="Dickey A.N."/>
            <person name="Scholl E.H."/>
            <person name="Wright F.A."/>
            <person name="Aitken M.D."/>
        </authorList>
    </citation>
    <scope>NUCLEOTIDE SEQUENCE [LARGE SCALE GENOMIC DNA]</scope>
    <source>
        <strain evidence="2">TR3.2</strain>
    </source>
</reference>
<dbReference type="KEGG" id="gbi:PG2T_06340"/>
<evidence type="ECO:0008006" key="3">
    <source>
        <dbReference type="Google" id="ProtNLM"/>
    </source>
</evidence>
<dbReference type="GO" id="GO:0015562">
    <property type="term" value="F:efflux transmembrane transporter activity"/>
    <property type="evidence" value="ECO:0007669"/>
    <property type="project" value="InterPro"/>
</dbReference>